<dbReference type="InterPro" id="IPR000835">
    <property type="entry name" value="HTH_MarR-typ"/>
</dbReference>
<dbReference type="GO" id="GO:0006950">
    <property type="term" value="P:response to stress"/>
    <property type="evidence" value="ECO:0007669"/>
    <property type="project" value="TreeGrafter"/>
</dbReference>
<dbReference type="SMART" id="SM00347">
    <property type="entry name" value="HTH_MARR"/>
    <property type="match status" value="1"/>
</dbReference>
<organism evidence="5 6">
    <name type="scientific">Lignipirellula cremea</name>
    <dbReference type="NCBI Taxonomy" id="2528010"/>
    <lineage>
        <taxon>Bacteria</taxon>
        <taxon>Pseudomonadati</taxon>
        <taxon>Planctomycetota</taxon>
        <taxon>Planctomycetia</taxon>
        <taxon>Pirellulales</taxon>
        <taxon>Pirellulaceae</taxon>
        <taxon>Lignipirellula</taxon>
    </lineage>
</organism>
<dbReference type="GO" id="GO:0003677">
    <property type="term" value="F:DNA binding"/>
    <property type="evidence" value="ECO:0007669"/>
    <property type="project" value="UniProtKB-KW"/>
</dbReference>
<keyword evidence="1" id="KW-0805">Transcription regulation</keyword>
<keyword evidence="6" id="KW-1185">Reference proteome</keyword>
<gene>
    <name evidence="5" type="primary">slyA</name>
    <name evidence="5" type="ORF">Pla8534_07890</name>
</gene>
<keyword evidence="2" id="KW-0238">DNA-binding</keyword>
<dbReference type="OrthoDB" id="32523at2"/>
<dbReference type="Pfam" id="PF12802">
    <property type="entry name" value="MarR_2"/>
    <property type="match status" value="1"/>
</dbReference>
<accession>A0A518DME6</accession>
<dbReference type="Gene3D" id="1.10.10.10">
    <property type="entry name" value="Winged helix-like DNA-binding domain superfamily/Winged helix DNA-binding domain"/>
    <property type="match status" value="1"/>
</dbReference>
<protein>
    <submittedName>
        <fullName evidence="5">Transcriptional regulator SlyA</fullName>
    </submittedName>
</protein>
<dbReference type="KEGG" id="lcre:Pla8534_07890"/>
<evidence type="ECO:0000259" key="4">
    <source>
        <dbReference type="PROSITE" id="PS50995"/>
    </source>
</evidence>
<dbReference type="PRINTS" id="PR00598">
    <property type="entry name" value="HTHMARR"/>
</dbReference>
<sequence length="151" mass="17235" precursor="true">MLEYDFRNSIGYWLITTAHAYQRAINEELAPQGITYRQCQTLGYLALEGPLSQNELAQRMQIEPPTLVGVLDRMERDGWIRRDVCPTDRRRKLIQPLQGAEPVWQTIIECALRVRAHASTGLTPCELDLLKSLLEKVQTNLQCNLTLEGSP</sequence>
<dbReference type="PANTHER" id="PTHR33164:SF64">
    <property type="entry name" value="TRANSCRIPTIONAL REGULATOR SLYA"/>
    <property type="match status" value="1"/>
</dbReference>
<dbReference type="EMBL" id="CP036433">
    <property type="protein sequence ID" value="QDU93014.1"/>
    <property type="molecule type" value="Genomic_DNA"/>
</dbReference>
<evidence type="ECO:0000256" key="1">
    <source>
        <dbReference type="ARBA" id="ARBA00023015"/>
    </source>
</evidence>
<dbReference type="InterPro" id="IPR039422">
    <property type="entry name" value="MarR/SlyA-like"/>
</dbReference>
<name>A0A518DME6_9BACT</name>
<dbReference type="InterPro" id="IPR036390">
    <property type="entry name" value="WH_DNA-bd_sf"/>
</dbReference>
<reference evidence="5 6" key="1">
    <citation type="submission" date="2019-02" db="EMBL/GenBank/DDBJ databases">
        <title>Deep-cultivation of Planctomycetes and their phenomic and genomic characterization uncovers novel biology.</title>
        <authorList>
            <person name="Wiegand S."/>
            <person name="Jogler M."/>
            <person name="Boedeker C."/>
            <person name="Pinto D."/>
            <person name="Vollmers J."/>
            <person name="Rivas-Marin E."/>
            <person name="Kohn T."/>
            <person name="Peeters S.H."/>
            <person name="Heuer A."/>
            <person name="Rast P."/>
            <person name="Oberbeckmann S."/>
            <person name="Bunk B."/>
            <person name="Jeske O."/>
            <person name="Meyerdierks A."/>
            <person name="Storesund J.E."/>
            <person name="Kallscheuer N."/>
            <person name="Luecker S."/>
            <person name="Lage O.M."/>
            <person name="Pohl T."/>
            <person name="Merkel B.J."/>
            <person name="Hornburger P."/>
            <person name="Mueller R.-W."/>
            <person name="Bruemmer F."/>
            <person name="Labrenz M."/>
            <person name="Spormann A.M."/>
            <person name="Op den Camp H."/>
            <person name="Overmann J."/>
            <person name="Amann R."/>
            <person name="Jetten M.S.M."/>
            <person name="Mascher T."/>
            <person name="Medema M.H."/>
            <person name="Devos D.P."/>
            <person name="Kaster A.-K."/>
            <person name="Ovreas L."/>
            <person name="Rohde M."/>
            <person name="Galperin M.Y."/>
            <person name="Jogler C."/>
        </authorList>
    </citation>
    <scope>NUCLEOTIDE SEQUENCE [LARGE SCALE GENOMIC DNA]</scope>
    <source>
        <strain evidence="5 6">Pla85_3_4</strain>
    </source>
</reference>
<evidence type="ECO:0000313" key="6">
    <source>
        <dbReference type="Proteomes" id="UP000317648"/>
    </source>
</evidence>
<proteinExistence type="predicted"/>
<evidence type="ECO:0000313" key="5">
    <source>
        <dbReference type="EMBL" id="QDU93014.1"/>
    </source>
</evidence>
<feature type="domain" description="HTH marR-type" evidence="4">
    <location>
        <begin position="7"/>
        <end position="139"/>
    </location>
</feature>
<evidence type="ECO:0000256" key="3">
    <source>
        <dbReference type="ARBA" id="ARBA00023163"/>
    </source>
</evidence>
<dbReference type="GO" id="GO:0003700">
    <property type="term" value="F:DNA-binding transcription factor activity"/>
    <property type="evidence" value="ECO:0007669"/>
    <property type="project" value="InterPro"/>
</dbReference>
<dbReference type="RefSeq" id="WP_145049454.1">
    <property type="nucleotide sequence ID" value="NZ_CP036433.1"/>
</dbReference>
<evidence type="ECO:0000256" key="2">
    <source>
        <dbReference type="ARBA" id="ARBA00023125"/>
    </source>
</evidence>
<dbReference type="AlphaFoldDB" id="A0A518DME6"/>
<dbReference type="SUPFAM" id="SSF46785">
    <property type="entry name" value="Winged helix' DNA-binding domain"/>
    <property type="match status" value="1"/>
</dbReference>
<keyword evidence="3" id="KW-0804">Transcription</keyword>
<dbReference type="Proteomes" id="UP000317648">
    <property type="component" value="Chromosome"/>
</dbReference>
<dbReference type="PANTHER" id="PTHR33164">
    <property type="entry name" value="TRANSCRIPTIONAL REGULATOR, MARR FAMILY"/>
    <property type="match status" value="1"/>
</dbReference>
<dbReference type="PROSITE" id="PS50995">
    <property type="entry name" value="HTH_MARR_2"/>
    <property type="match status" value="1"/>
</dbReference>
<dbReference type="InterPro" id="IPR036388">
    <property type="entry name" value="WH-like_DNA-bd_sf"/>
</dbReference>